<feature type="non-terminal residue" evidence="2">
    <location>
        <position position="141"/>
    </location>
</feature>
<dbReference type="PANTHER" id="PTHR10796">
    <property type="entry name" value="PATCHED-RELATED"/>
    <property type="match status" value="1"/>
</dbReference>
<evidence type="ECO:0000256" key="1">
    <source>
        <dbReference type="SAM" id="Phobius"/>
    </source>
</evidence>
<keyword evidence="1" id="KW-0812">Transmembrane</keyword>
<organism evidence="2 3">
    <name type="scientific">Pristionchus fissidentatus</name>
    <dbReference type="NCBI Taxonomy" id="1538716"/>
    <lineage>
        <taxon>Eukaryota</taxon>
        <taxon>Metazoa</taxon>
        <taxon>Ecdysozoa</taxon>
        <taxon>Nematoda</taxon>
        <taxon>Chromadorea</taxon>
        <taxon>Rhabditida</taxon>
        <taxon>Rhabditina</taxon>
        <taxon>Diplogasteromorpha</taxon>
        <taxon>Diplogasteroidea</taxon>
        <taxon>Neodiplogasteridae</taxon>
        <taxon>Pristionchus</taxon>
    </lineage>
</organism>
<accession>A0AAV5WZ28</accession>
<dbReference type="InterPro" id="IPR051697">
    <property type="entry name" value="Patched_domain-protein"/>
</dbReference>
<dbReference type="GO" id="GO:0030659">
    <property type="term" value="C:cytoplasmic vesicle membrane"/>
    <property type="evidence" value="ECO:0007669"/>
    <property type="project" value="TreeGrafter"/>
</dbReference>
<comment type="caution">
    <text evidence="2">The sequence shown here is derived from an EMBL/GenBank/DDBJ whole genome shotgun (WGS) entry which is preliminary data.</text>
</comment>
<dbReference type="AlphaFoldDB" id="A0AAV5WZ28"/>
<name>A0AAV5WZ28_9BILA</name>
<feature type="transmembrane region" description="Helical" evidence="1">
    <location>
        <begin position="24"/>
        <end position="44"/>
    </location>
</feature>
<dbReference type="PANTHER" id="PTHR10796:SF193">
    <property type="entry name" value="SSD DOMAIN-CONTAINING PROTEIN"/>
    <property type="match status" value="1"/>
</dbReference>
<keyword evidence="1" id="KW-0472">Membrane</keyword>
<keyword evidence="1" id="KW-1133">Transmembrane helix</keyword>
<evidence type="ECO:0000313" key="2">
    <source>
        <dbReference type="EMBL" id="GMT37681.1"/>
    </source>
</evidence>
<dbReference type="Proteomes" id="UP001432322">
    <property type="component" value="Unassembled WGS sequence"/>
</dbReference>
<dbReference type="GO" id="GO:0006897">
    <property type="term" value="P:endocytosis"/>
    <property type="evidence" value="ECO:0007669"/>
    <property type="project" value="TreeGrafter"/>
</dbReference>
<dbReference type="GO" id="GO:0005886">
    <property type="term" value="C:plasma membrane"/>
    <property type="evidence" value="ECO:0007669"/>
    <property type="project" value="TreeGrafter"/>
</dbReference>
<dbReference type="GO" id="GO:0018996">
    <property type="term" value="P:molting cycle, collagen and cuticulin-based cuticle"/>
    <property type="evidence" value="ECO:0007669"/>
    <property type="project" value="TreeGrafter"/>
</dbReference>
<keyword evidence="3" id="KW-1185">Reference proteome</keyword>
<sequence length="141" mass="16826">MGYNSIEPYVRELFEWYAPVSHRLRWPFIIFPLIITACCSVGFLRLNELRIDDPAFVFTPSDARWRRELQTFSDTWPLKETKFLPGKSFETKRFINVLIKAKDGGNILREPILKEIQMLNQWLMYNISTPTDDRKFNLTYQ</sequence>
<dbReference type="EMBL" id="BTSY01000223">
    <property type="protein sequence ID" value="GMT37681.1"/>
    <property type="molecule type" value="Genomic_DNA"/>
</dbReference>
<protein>
    <submittedName>
        <fullName evidence="2">Uncharacterized protein</fullName>
    </submittedName>
</protein>
<reference evidence="2" key="1">
    <citation type="submission" date="2023-10" db="EMBL/GenBank/DDBJ databases">
        <title>Genome assembly of Pristionchus species.</title>
        <authorList>
            <person name="Yoshida K."/>
            <person name="Sommer R.J."/>
        </authorList>
    </citation>
    <scope>NUCLEOTIDE SEQUENCE</scope>
    <source>
        <strain evidence="2">RS5133</strain>
    </source>
</reference>
<proteinExistence type="predicted"/>
<evidence type="ECO:0000313" key="3">
    <source>
        <dbReference type="Proteomes" id="UP001432322"/>
    </source>
</evidence>
<gene>
    <name evidence="2" type="ORF">PFISCL1PPCAC_28978</name>
</gene>